<dbReference type="InterPro" id="IPR003265">
    <property type="entry name" value="HhH-GPD_domain"/>
</dbReference>
<keyword evidence="6 8" id="KW-0326">Glycosidase</keyword>
<protein>
    <recommendedName>
        <fullName evidence="8">Endonuclease III homolog</fullName>
        <ecNumber evidence="8">3.2.2.-</ecNumber>
        <ecNumber evidence="8">4.2.99.18</ecNumber>
    </recommendedName>
    <alternativeName>
        <fullName evidence="8">Bifunctional DNA N-glycosylase/DNA-(apurinic or apyrimidinic site) lyase</fullName>
        <shortName evidence="8">DNA glycosylase/AP lyase</shortName>
    </alternativeName>
</protein>
<evidence type="ECO:0000256" key="1">
    <source>
        <dbReference type="ARBA" id="ARBA00008343"/>
    </source>
</evidence>
<evidence type="ECO:0000313" key="11">
    <source>
        <dbReference type="EMBL" id="KAK7035941.1"/>
    </source>
</evidence>
<keyword evidence="4 8" id="KW-0234">DNA repair</keyword>
<evidence type="ECO:0000256" key="2">
    <source>
        <dbReference type="ARBA" id="ARBA00022763"/>
    </source>
</evidence>
<dbReference type="InterPro" id="IPR011257">
    <property type="entry name" value="DNA_glycosylase"/>
</dbReference>
<dbReference type="EMBL" id="JAWWNJ010000019">
    <property type="protein sequence ID" value="KAK7035941.1"/>
    <property type="molecule type" value="Genomic_DNA"/>
</dbReference>
<keyword evidence="12" id="KW-1185">Reference proteome</keyword>
<gene>
    <name evidence="8" type="primary">NTH1</name>
    <name evidence="11" type="ORF">R3P38DRAFT_610843</name>
</gene>
<feature type="domain" description="HhH-GPD" evidence="10">
    <location>
        <begin position="140"/>
        <end position="291"/>
    </location>
</feature>
<comment type="caution">
    <text evidence="11">The sequence shown here is derived from an EMBL/GenBank/DDBJ whole genome shotgun (WGS) entry which is preliminary data.</text>
</comment>
<dbReference type="GO" id="GO:0003677">
    <property type="term" value="F:DNA binding"/>
    <property type="evidence" value="ECO:0007669"/>
    <property type="project" value="UniProtKB-UniRule"/>
</dbReference>
<evidence type="ECO:0000256" key="6">
    <source>
        <dbReference type="ARBA" id="ARBA00023295"/>
    </source>
</evidence>
<accession>A0AAW0CAM0</accession>
<comment type="similarity">
    <text evidence="1 8">Belongs to the Nth/MutY family.</text>
</comment>
<evidence type="ECO:0000256" key="8">
    <source>
        <dbReference type="HAMAP-Rule" id="MF_03183"/>
    </source>
</evidence>
<dbReference type="Proteomes" id="UP001362999">
    <property type="component" value="Unassembled WGS sequence"/>
</dbReference>
<dbReference type="GO" id="GO:0005634">
    <property type="term" value="C:nucleus"/>
    <property type="evidence" value="ECO:0007669"/>
    <property type="project" value="UniProtKB-SubCell"/>
</dbReference>
<dbReference type="PROSITE" id="PS01155">
    <property type="entry name" value="ENDONUCLEASE_III_2"/>
    <property type="match status" value="1"/>
</dbReference>
<dbReference type="InterPro" id="IPR023170">
    <property type="entry name" value="HhH_base_excis_C"/>
</dbReference>
<dbReference type="GO" id="GO:0006285">
    <property type="term" value="P:base-excision repair, AP site formation"/>
    <property type="evidence" value="ECO:0007669"/>
    <property type="project" value="UniProtKB-UniRule"/>
</dbReference>
<evidence type="ECO:0000259" key="10">
    <source>
        <dbReference type="SMART" id="SM00478"/>
    </source>
</evidence>
<organism evidence="11 12">
    <name type="scientific">Favolaschia claudopus</name>
    <dbReference type="NCBI Taxonomy" id="2862362"/>
    <lineage>
        <taxon>Eukaryota</taxon>
        <taxon>Fungi</taxon>
        <taxon>Dikarya</taxon>
        <taxon>Basidiomycota</taxon>
        <taxon>Agaricomycotina</taxon>
        <taxon>Agaricomycetes</taxon>
        <taxon>Agaricomycetidae</taxon>
        <taxon>Agaricales</taxon>
        <taxon>Marasmiineae</taxon>
        <taxon>Mycenaceae</taxon>
        <taxon>Favolaschia</taxon>
    </lineage>
</organism>
<keyword evidence="11" id="KW-0255">Endonuclease</keyword>
<dbReference type="GO" id="GO:0006289">
    <property type="term" value="P:nucleotide-excision repair"/>
    <property type="evidence" value="ECO:0007669"/>
    <property type="project" value="TreeGrafter"/>
</dbReference>
<evidence type="ECO:0000256" key="3">
    <source>
        <dbReference type="ARBA" id="ARBA00022801"/>
    </source>
</evidence>
<comment type="subcellular location">
    <subcellularLocation>
        <location evidence="8">Nucleus</location>
    </subcellularLocation>
    <subcellularLocation>
        <location evidence="8">Mitochondrion</location>
    </subcellularLocation>
</comment>
<comment type="function">
    <text evidence="8">Bifunctional DNA N-glycosylase with associated apurinic/apyrimidinic (AP) lyase function that catalyzes the first step in base excision repair (BER), the primary repair pathway for the repair of oxidative DNA damage. The DNA N-glycosylase activity releases the damaged DNA base from DNA by cleaving the N-glycosidic bond, leaving an AP site. The AP lyase activity cleaves the phosphodiester bond 3' to the AP site by a beta-elimination. Primarily recognizes and repairs oxidative base damage of pyrimidines.</text>
</comment>
<dbReference type="GO" id="GO:0005739">
    <property type="term" value="C:mitochondrion"/>
    <property type="evidence" value="ECO:0007669"/>
    <property type="project" value="UniProtKB-SubCell"/>
</dbReference>
<dbReference type="GO" id="GO:0140078">
    <property type="term" value="F:class I DNA-(apurinic or apyrimidinic site) endonuclease activity"/>
    <property type="evidence" value="ECO:0007669"/>
    <property type="project" value="UniProtKB-EC"/>
</dbReference>
<dbReference type="HAMAP" id="MF_03183">
    <property type="entry name" value="Endonuclease_III_Nth"/>
    <property type="match status" value="1"/>
</dbReference>
<keyword evidence="3 8" id="KW-0378">Hydrolase</keyword>
<dbReference type="SUPFAM" id="SSF48150">
    <property type="entry name" value="DNA-glycosylase"/>
    <property type="match status" value="1"/>
</dbReference>
<evidence type="ECO:0000256" key="9">
    <source>
        <dbReference type="SAM" id="MobiDB-lite"/>
    </source>
</evidence>
<dbReference type="Gene3D" id="1.10.1670.10">
    <property type="entry name" value="Helix-hairpin-Helix base-excision DNA repair enzymes (C-terminal)"/>
    <property type="match status" value="1"/>
</dbReference>
<feature type="compositionally biased region" description="Polar residues" evidence="9">
    <location>
        <begin position="16"/>
        <end position="25"/>
    </location>
</feature>
<dbReference type="PANTHER" id="PTHR43286:SF1">
    <property type="entry name" value="ENDONUCLEASE III-LIKE PROTEIN 1"/>
    <property type="match status" value="1"/>
</dbReference>
<feature type="compositionally biased region" description="Low complexity" evidence="9">
    <location>
        <begin position="50"/>
        <end position="77"/>
    </location>
</feature>
<dbReference type="Gene3D" id="1.10.340.30">
    <property type="entry name" value="Hypothetical protein, domain 2"/>
    <property type="match status" value="1"/>
</dbReference>
<keyword evidence="8" id="KW-0496">Mitochondrion</keyword>
<dbReference type="PANTHER" id="PTHR43286">
    <property type="entry name" value="ENDONUCLEASE III-LIKE PROTEIN 1"/>
    <property type="match status" value="1"/>
</dbReference>
<dbReference type="CDD" id="cd00056">
    <property type="entry name" value="ENDO3c"/>
    <property type="match status" value="1"/>
</dbReference>
<dbReference type="GO" id="GO:0000703">
    <property type="term" value="F:oxidized pyrimidine nucleobase lesion DNA N-glycosylase activity"/>
    <property type="evidence" value="ECO:0007669"/>
    <property type="project" value="UniProtKB-UniRule"/>
</dbReference>
<sequence length="330" mass="35933">MSGLHRSSPRLKSRISPYNSGVTLFTISDPPSNPPSTSRPTKRVKVEADAPAASGSVKASPSPSPSKRASRSPTKSKTLYKKALETPHAAPPHWREVYDCIKEMRKQKDAPVDTMGCQMAQRHESDPKNKRFITLVSLMLSPQTKDQVVDAAVLNLRAALGGSVSLDAVLAADPTVISGAINKVGMWPKKTKYLKSAAEKIRDEFDSEIPNTIEGMISLPGVGPKVGFLALQSAWDLNMGIGVDVHVLRITRLLGWHKAENPEDARISLESWLPRELHREINTLLVGFGQTICPANTPRCGDCKLSSSGLCPSAKVPKTKTKTKKSELDW</sequence>
<feature type="region of interest" description="Disordered" evidence="9">
    <location>
        <begin position="1"/>
        <end position="77"/>
    </location>
</feature>
<evidence type="ECO:0000256" key="7">
    <source>
        <dbReference type="ARBA" id="ARBA00044632"/>
    </source>
</evidence>
<comment type="catalytic activity">
    <reaction evidence="7 8">
        <text>2'-deoxyribonucleotide-(2'-deoxyribose 5'-phosphate)-2'-deoxyribonucleotide-DNA = a 3'-end 2'-deoxyribonucleotide-(2,3-dehydro-2,3-deoxyribose 5'-phosphate)-DNA + a 5'-end 5'-phospho-2'-deoxyribonucleoside-DNA + H(+)</text>
        <dbReference type="Rhea" id="RHEA:66592"/>
        <dbReference type="Rhea" id="RHEA-COMP:13180"/>
        <dbReference type="Rhea" id="RHEA-COMP:16897"/>
        <dbReference type="Rhea" id="RHEA-COMP:17067"/>
        <dbReference type="ChEBI" id="CHEBI:15378"/>
        <dbReference type="ChEBI" id="CHEBI:136412"/>
        <dbReference type="ChEBI" id="CHEBI:157695"/>
        <dbReference type="ChEBI" id="CHEBI:167181"/>
        <dbReference type="EC" id="4.2.99.18"/>
    </reaction>
</comment>
<dbReference type="AlphaFoldDB" id="A0AAW0CAM0"/>
<keyword evidence="11" id="KW-0540">Nuclease</keyword>
<evidence type="ECO:0000256" key="4">
    <source>
        <dbReference type="ARBA" id="ARBA00023204"/>
    </source>
</evidence>
<dbReference type="InterPro" id="IPR004036">
    <property type="entry name" value="Endonuclease-III-like_CS2"/>
</dbReference>
<feature type="compositionally biased region" description="Low complexity" evidence="9">
    <location>
        <begin position="26"/>
        <end position="39"/>
    </location>
</feature>
<dbReference type="EC" id="3.2.2.-" evidence="8"/>
<dbReference type="SMART" id="SM00478">
    <property type="entry name" value="ENDO3c"/>
    <property type="match status" value="1"/>
</dbReference>
<reference evidence="11 12" key="1">
    <citation type="journal article" date="2024" name="J Genomics">
        <title>Draft genome sequencing and assembly of Favolaschia claudopus CIRM-BRFM 2984 isolated from oak limbs.</title>
        <authorList>
            <person name="Navarro D."/>
            <person name="Drula E."/>
            <person name="Chaduli D."/>
            <person name="Cazenave R."/>
            <person name="Ahrendt S."/>
            <person name="Wang J."/>
            <person name="Lipzen A."/>
            <person name="Daum C."/>
            <person name="Barry K."/>
            <person name="Grigoriev I.V."/>
            <person name="Favel A."/>
            <person name="Rosso M.N."/>
            <person name="Martin F."/>
        </authorList>
    </citation>
    <scope>NUCLEOTIDE SEQUENCE [LARGE SCALE GENOMIC DNA]</scope>
    <source>
        <strain evidence="11 12">CIRM-BRFM 2984</strain>
    </source>
</reference>
<keyword evidence="8" id="KW-0539">Nucleus</keyword>
<proteinExistence type="inferred from homology"/>
<dbReference type="InterPro" id="IPR030841">
    <property type="entry name" value="NTH1"/>
</dbReference>
<evidence type="ECO:0000313" key="12">
    <source>
        <dbReference type="Proteomes" id="UP001362999"/>
    </source>
</evidence>
<name>A0AAW0CAM0_9AGAR</name>
<evidence type="ECO:0000256" key="5">
    <source>
        <dbReference type="ARBA" id="ARBA00023239"/>
    </source>
</evidence>
<comment type="caution">
    <text evidence="8">Lacks conserved residue(s) required for the propagation of feature annotation.</text>
</comment>
<dbReference type="Pfam" id="PF00730">
    <property type="entry name" value="HhH-GPD"/>
    <property type="match status" value="1"/>
</dbReference>
<keyword evidence="2 8" id="KW-0227">DNA damage</keyword>
<keyword evidence="5 8" id="KW-0456">Lyase</keyword>
<dbReference type="FunFam" id="1.10.340.30:FF:000001">
    <property type="entry name" value="Endonuclease III"/>
    <property type="match status" value="1"/>
</dbReference>
<dbReference type="EC" id="4.2.99.18" evidence="8"/>